<evidence type="ECO:0000313" key="4">
    <source>
        <dbReference type="Proteomes" id="UP000240739"/>
    </source>
</evidence>
<dbReference type="RefSeq" id="WP_107567606.1">
    <property type="nucleotide sequence ID" value="NZ_PYYB01000001.1"/>
</dbReference>
<keyword evidence="4" id="KW-1185">Reference proteome</keyword>
<name>A0A2T4UIV4_9ACTN</name>
<dbReference type="SUPFAM" id="SSF53955">
    <property type="entry name" value="Lysozyme-like"/>
    <property type="match status" value="1"/>
</dbReference>
<dbReference type="Proteomes" id="UP000240739">
    <property type="component" value="Unassembled WGS sequence"/>
</dbReference>
<dbReference type="CDD" id="cd00254">
    <property type="entry name" value="LT-like"/>
    <property type="match status" value="1"/>
</dbReference>
<gene>
    <name evidence="3" type="ORF">C7Y72_05665</name>
</gene>
<protein>
    <submittedName>
        <fullName evidence="3">Lytic transglycosylase</fullName>
    </submittedName>
</protein>
<dbReference type="EMBL" id="PYYB01000001">
    <property type="protein sequence ID" value="PTL59170.1"/>
    <property type="molecule type" value="Genomic_DNA"/>
</dbReference>
<dbReference type="Gene3D" id="1.10.530.10">
    <property type="match status" value="1"/>
</dbReference>
<evidence type="ECO:0000256" key="1">
    <source>
        <dbReference type="SAM" id="MobiDB-lite"/>
    </source>
</evidence>
<organism evidence="3 4">
    <name type="scientific">Paraconexibacter algicola</name>
    <dbReference type="NCBI Taxonomy" id="2133960"/>
    <lineage>
        <taxon>Bacteria</taxon>
        <taxon>Bacillati</taxon>
        <taxon>Actinomycetota</taxon>
        <taxon>Thermoleophilia</taxon>
        <taxon>Solirubrobacterales</taxon>
        <taxon>Paraconexibacteraceae</taxon>
        <taxon>Paraconexibacter</taxon>
    </lineage>
</organism>
<proteinExistence type="predicted"/>
<reference evidence="3 4" key="1">
    <citation type="submission" date="2018-03" db="EMBL/GenBank/DDBJ databases">
        <title>Aquarubrobacter algicola gen. nov., sp. nov., a novel actinobacterium isolated from shallow eutrophic lake during the end of cyanobacterial harmful algal blooms.</title>
        <authorList>
            <person name="Chun S.J."/>
        </authorList>
    </citation>
    <scope>NUCLEOTIDE SEQUENCE [LARGE SCALE GENOMIC DNA]</scope>
    <source>
        <strain evidence="3 4">Seoho-28</strain>
    </source>
</reference>
<dbReference type="PANTHER" id="PTHR37423">
    <property type="entry name" value="SOLUBLE LYTIC MUREIN TRANSGLYCOSYLASE-RELATED"/>
    <property type="match status" value="1"/>
</dbReference>
<feature type="region of interest" description="Disordered" evidence="1">
    <location>
        <begin position="191"/>
        <end position="220"/>
    </location>
</feature>
<dbReference type="AlphaFoldDB" id="A0A2T4UIV4"/>
<comment type="caution">
    <text evidence="3">The sequence shown here is derived from an EMBL/GenBank/DDBJ whole genome shotgun (WGS) entry which is preliminary data.</text>
</comment>
<sequence length="220" mass="22102">MPIAAFDRVAELQQLTAAARTPVALHAPAPAQTTAAPTFATQLAAAGTTPATTTPSASGQPFGAEIDAAAAKHGIDPALLRALVRQESGFDPAARSPAGASGLTQLMPGTAASLGVTDPTDPVQALDGGARYLRQQLDRFGGDERLALAAYNAGPGAVSRHGGVPPYAETQQYVERVLGFAATERAARPAGGLATTPVPALTPTPVTTPTTSGALPYSTV</sequence>
<evidence type="ECO:0000259" key="2">
    <source>
        <dbReference type="Pfam" id="PF01464"/>
    </source>
</evidence>
<dbReference type="PANTHER" id="PTHR37423:SF2">
    <property type="entry name" value="MEMBRANE-BOUND LYTIC MUREIN TRANSGLYCOSYLASE C"/>
    <property type="match status" value="1"/>
</dbReference>
<dbReference type="InterPro" id="IPR008258">
    <property type="entry name" value="Transglycosylase_SLT_dom_1"/>
</dbReference>
<feature type="compositionally biased region" description="Low complexity" evidence="1">
    <location>
        <begin position="193"/>
        <end position="211"/>
    </location>
</feature>
<dbReference type="InterPro" id="IPR023346">
    <property type="entry name" value="Lysozyme-like_dom_sf"/>
</dbReference>
<feature type="domain" description="Transglycosylase SLT" evidence="2">
    <location>
        <begin position="66"/>
        <end position="163"/>
    </location>
</feature>
<dbReference type="Pfam" id="PF01464">
    <property type="entry name" value="SLT"/>
    <property type="match status" value="1"/>
</dbReference>
<dbReference type="OrthoDB" id="9815778at2"/>
<accession>A0A2T4UIV4</accession>
<evidence type="ECO:0000313" key="3">
    <source>
        <dbReference type="EMBL" id="PTL59170.1"/>
    </source>
</evidence>